<evidence type="ECO:0000313" key="5">
    <source>
        <dbReference type="Proteomes" id="UP000092993"/>
    </source>
</evidence>
<evidence type="ECO:0000313" key="4">
    <source>
        <dbReference type="EMBL" id="OBZ72597.1"/>
    </source>
</evidence>
<dbReference type="Gene3D" id="2.40.50.40">
    <property type="match status" value="1"/>
</dbReference>
<dbReference type="GO" id="GO:0005634">
    <property type="term" value="C:nucleus"/>
    <property type="evidence" value="ECO:0007669"/>
    <property type="project" value="UniProtKB-SubCell"/>
</dbReference>
<reference evidence="4 5" key="1">
    <citation type="submission" date="2016-03" db="EMBL/GenBank/DDBJ databases">
        <title>Whole genome sequencing of Grifola frondosa 9006-11.</title>
        <authorList>
            <person name="Min B."/>
            <person name="Park H."/>
            <person name="Kim J.-G."/>
            <person name="Cho H."/>
            <person name="Oh Y.-L."/>
            <person name="Kong W.-S."/>
            <person name="Choi I.-G."/>
        </authorList>
    </citation>
    <scope>NUCLEOTIDE SEQUENCE [LARGE SCALE GENOMIC DNA]</scope>
    <source>
        <strain evidence="4 5">9006-11</strain>
    </source>
</reference>
<evidence type="ECO:0000256" key="2">
    <source>
        <dbReference type="ARBA" id="ARBA00023242"/>
    </source>
</evidence>
<dbReference type="InterPro" id="IPR016197">
    <property type="entry name" value="Chromo-like_dom_sf"/>
</dbReference>
<evidence type="ECO:0000259" key="3">
    <source>
        <dbReference type="PROSITE" id="PS50013"/>
    </source>
</evidence>
<dbReference type="InterPro" id="IPR000953">
    <property type="entry name" value="Chromo/chromo_shadow_dom"/>
</dbReference>
<dbReference type="InterPro" id="IPR051219">
    <property type="entry name" value="Heterochromatin_chromo-domain"/>
</dbReference>
<comment type="caution">
    <text evidence="4">The sequence shown here is derived from an EMBL/GenBank/DDBJ whole genome shotgun (WGS) entry which is preliminary data.</text>
</comment>
<dbReference type="Pfam" id="PF00385">
    <property type="entry name" value="Chromo"/>
    <property type="match status" value="1"/>
</dbReference>
<name>A0A1C7M7P5_GRIFR</name>
<dbReference type="AlphaFoldDB" id="A0A1C7M7P5"/>
<accession>A0A1C7M7P5</accession>
<dbReference type="STRING" id="5627.A0A1C7M7P5"/>
<dbReference type="EMBL" id="LUGG01000009">
    <property type="protein sequence ID" value="OBZ72597.1"/>
    <property type="molecule type" value="Genomic_DNA"/>
</dbReference>
<keyword evidence="5" id="KW-1185">Reference proteome</keyword>
<dbReference type="SMART" id="SM00298">
    <property type="entry name" value="CHROMO"/>
    <property type="match status" value="1"/>
</dbReference>
<proteinExistence type="predicted"/>
<comment type="subcellular location">
    <subcellularLocation>
        <location evidence="1">Nucleus</location>
    </subcellularLocation>
</comment>
<protein>
    <submittedName>
        <fullName evidence="4">Heterochromatin protein 1</fullName>
    </submittedName>
</protein>
<dbReference type="GO" id="GO:0006338">
    <property type="term" value="P:chromatin remodeling"/>
    <property type="evidence" value="ECO:0007669"/>
    <property type="project" value="UniProtKB-ARBA"/>
</dbReference>
<sequence>MGYEPRAVGTPRIESKFPAIKERLDALTELRKEAAAAHEVAAAAMAKRVKGKFPNFKVGDKVWLEGKNLRLNYPHRKLAPKREGPFEILKVLGPVTYQLQLPKTWKMHPVFHATLLTPFRTTEEHGPSYPRPPPDLIEQEPEYEVEAIINHRLYHRRRQYLIAWKGYPASENTWEPESALKNAQTILANYKKRHKL</sequence>
<dbReference type="InterPro" id="IPR023780">
    <property type="entry name" value="Chromo_domain"/>
</dbReference>
<gene>
    <name evidence="4" type="primary">Su(var)205</name>
    <name evidence="4" type="ORF">A0H81_07898</name>
</gene>
<dbReference type="Pfam" id="PF24626">
    <property type="entry name" value="SH3_Tf2-1"/>
    <property type="match status" value="1"/>
</dbReference>
<keyword evidence="2" id="KW-0539">Nucleus</keyword>
<dbReference type="PANTHER" id="PTHR22812">
    <property type="entry name" value="CHROMOBOX PROTEIN"/>
    <property type="match status" value="1"/>
</dbReference>
<dbReference type="OMA" id="HEEQWEV"/>
<organism evidence="4 5">
    <name type="scientific">Grifola frondosa</name>
    <name type="common">Maitake</name>
    <name type="synonym">Polyporus frondosus</name>
    <dbReference type="NCBI Taxonomy" id="5627"/>
    <lineage>
        <taxon>Eukaryota</taxon>
        <taxon>Fungi</taxon>
        <taxon>Dikarya</taxon>
        <taxon>Basidiomycota</taxon>
        <taxon>Agaricomycotina</taxon>
        <taxon>Agaricomycetes</taxon>
        <taxon>Polyporales</taxon>
        <taxon>Grifolaceae</taxon>
        <taxon>Grifola</taxon>
    </lineage>
</organism>
<feature type="domain" description="Chromo" evidence="3">
    <location>
        <begin position="143"/>
        <end position="196"/>
    </location>
</feature>
<dbReference type="SUPFAM" id="SSF54160">
    <property type="entry name" value="Chromo domain-like"/>
    <property type="match status" value="1"/>
</dbReference>
<dbReference type="PROSITE" id="PS50013">
    <property type="entry name" value="CHROMO_2"/>
    <property type="match status" value="1"/>
</dbReference>
<dbReference type="OrthoDB" id="3218226at2759"/>
<dbReference type="InterPro" id="IPR056924">
    <property type="entry name" value="SH3_Tf2-1"/>
</dbReference>
<dbReference type="CDD" id="cd00024">
    <property type="entry name" value="CD_CSD"/>
    <property type="match status" value="1"/>
</dbReference>
<evidence type="ECO:0000256" key="1">
    <source>
        <dbReference type="ARBA" id="ARBA00004123"/>
    </source>
</evidence>
<dbReference type="Proteomes" id="UP000092993">
    <property type="component" value="Unassembled WGS sequence"/>
</dbReference>